<dbReference type="Pfam" id="PF13354">
    <property type="entry name" value="Beta-lactamase2"/>
    <property type="match status" value="2"/>
</dbReference>
<sequence>MRKSLFDRMVPVFLGLMCLGQSAHSQGDSHKNFFNPQMLWQNPEHTSAQSLSEKAVVLANRLNIRESPKKRGKVIGTLKADQVVEVEERQDNGWVEVKIDNEVGWVASEYLRFAKGQRNIELHAVVDVSKLNLRAQAGTKYKVLHTLRKNDKLQVLSETDERWVEVELIGKRIRGWVATEYLEILPRGKEAIFNEKESDYAIVSTRTLNLRSGPGRDYKIIEKLRTGMHVVSAFPEENGWRKVQTATGTTGWVARRHLKFYEPADFPSKVTNATERLYTSPLEASILNFLRESYDKKTMSLRDKLSMVVQDLETGERLVSIRPDVQIKAASLIKVPVLQAYMLQRFRGEIKHNKQHQKALSKMIRFSSNSDTNKVMRSLGGPKKVNQILADTRLYNEMKVVEYIPRYGRTYLNKVSAEDLNRLMLTLWSDQPLGPAFSRVENEMAAEEILYMMGQPNGPRARDRLKDGTCFARNKNVKVWDKTGFVKGVNGNIGIVQIDTPEGPKSYTVVMAMERANYKSISGNANGWSFNLSQHMRRISELVYTYMSIQYHRYNECKQTDRLVYHASQALERPEVVKASL</sequence>
<dbReference type="EMBL" id="NZEX01000099">
    <property type="protein sequence ID" value="MAH63567.1"/>
    <property type="molecule type" value="Genomic_DNA"/>
</dbReference>
<dbReference type="InterPro" id="IPR003646">
    <property type="entry name" value="SH3-like_bac-type"/>
</dbReference>
<evidence type="ECO:0000313" key="2">
    <source>
        <dbReference type="EMBL" id="MAH63567.1"/>
    </source>
</evidence>
<dbReference type="PANTHER" id="PTHR34408:SF1">
    <property type="entry name" value="GLYCOSYL HYDROLASE FAMILY 19 DOMAIN-CONTAINING PROTEIN HI_1415"/>
    <property type="match status" value="1"/>
</dbReference>
<dbReference type="InterPro" id="IPR045155">
    <property type="entry name" value="Beta-lactam_cat"/>
</dbReference>
<evidence type="ECO:0000259" key="1">
    <source>
        <dbReference type="PROSITE" id="PS51781"/>
    </source>
</evidence>
<protein>
    <recommendedName>
        <fullName evidence="1">SH3b domain-containing protein</fullName>
    </recommendedName>
</protein>
<evidence type="ECO:0000313" key="3">
    <source>
        <dbReference type="Proteomes" id="UP000226525"/>
    </source>
</evidence>
<dbReference type="SMART" id="SM00287">
    <property type="entry name" value="SH3b"/>
    <property type="match status" value="3"/>
</dbReference>
<dbReference type="GO" id="GO:0008800">
    <property type="term" value="F:beta-lactamase activity"/>
    <property type="evidence" value="ECO:0007669"/>
    <property type="project" value="InterPro"/>
</dbReference>
<name>A0A2D6YK29_9DELT</name>
<dbReference type="SUPFAM" id="SSF50044">
    <property type="entry name" value="SH3-domain"/>
    <property type="match status" value="2"/>
</dbReference>
<dbReference type="AlphaFoldDB" id="A0A2D6YK29"/>
<dbReference type="Gene3D" id="3.40.710.10">
    <property type="entry name" value="DD-peptidase/beta-lactamase superfamily"/>
    <property type="match status" value="1"/>
</dbReference>
<proteinExistence type="predicted"/>
<feature type="domain" description="SH3b" evidence="1">
    <location>
        <begin position="198"/>
        <end position="261"/>
    </location>
</feature>
<dbReference type="PROSITE" id="PS51781">
    <property type="entry name" value="SH3B"/>
    <property type="match status" value="3"/>
</dbReference>
<accession>A0A2D6YK29</accession>
<feature type="domain" description="SH3b" evidence="1">
    <location>
        <begin position="121"/>
        <end position="186"/>
    </location>
</feature>
<reference evidence="3" key="1">
    <citation type="submission" date="2017-09" db="EMBL/GenBank/DDBJ databases">
        <title>The Reconstruction of 2,631 Draft Metagenome-Assembled Genomes from the Global Oceans.</title>
        <authorList>
            <person name="Tully B.J."/>
            <person name="Graham E.D."/>
            <person name="Heidelberg J.F."/>
        </authorList>
    </citation>
    <scope>NUCLEOTIDE SEQUENCE [LARGE SCALE GENOMIC DNA]</scope>
</reference>
<dbReference type="Proteomes" id="UP000226525">
    <property type="component" value="Unassembled WGS sequence"/>
</dbReference>
<dbReference type="GO" id="GO:0030655">
    <property type="term" value="P:beta-lactam antibiotic catabolic process"/>
    <property type="evidence" value="ECO:0007669"/>
    <property type="project" value="InterPro"/>
</dbReference>
<dbReference type="InterPro" id="IPR012338">
    <property type="entry name" value="Beta-lactam/transpept-like"/>
</dbReference>
<organism evidence="2 3">
    <name type="scientific">SAR324 cluster bacterium</name>
    <dbReference type="NCBI Taxonomy" id="2024889"/>
    <lineage>
        <taxon>Bacteria</taxon>
        <taxon>Deltaproteobacteria</taxon>
        <taxon>SAR324 cluster</taxon>
    </lineage>
</organism>
<dbReference type="Gene3D" id="2.30.30.40">
    <property type="entry name" value="SH3 Domains"/>
    <property type="match status" value="3"/>
</dbReference>
<dbReference type="InterPro" id="IPR052354">
    <property type="entry name" value="Cell_Wall_Dynamics_Protein"/>
</dbReference>
<comment type="caution">
    <text evidence="2">The sequence shown here is derived from an EMBL/GenBank/DDBJ whole genome shotgun (WGS) entry which is preliminary data.</text>
</comment>
<dbReference type="SUPFAM" id="SSF56601">
    <property type="entry name" value="beta-lactamase/transpeptidase-like"/>
    <property type="match status" value="1"/>
</dbReference>
<gene>
    <name evidence="2" type="ORF">CMN54_09020</name>
</gene>
<dbReference type="PANTHER" id="PTHR34408">
    <property type="entry name" value="FAMILY PROTEIN, PUTATIVE-RELATED"/>
    <property type="match status" value="1"/>
</dbReference>
<dbReference type="Pfam" id="PF08239">
    <property type="entry name" value="SH3_3"/>
    <property type="match status" value="3"/>
</dbReference>
<dbReference type="InterPro" id="IPR036028">
    <property type="entry name" value="SH3-like_dom_sf"/>
</dbReference>
<feature type="domain" description="SH3b" evidence="1">
    <location>
        <begin position="52"/>
        <end position="115"/>
    </location>
</feature>